<evidence type="ECO:0000256" key="3">
    <source>
        <dbReference type="ARBA" id="ARBA00012438"/>
    </source>
</evidence>
<reference evidence="17 18" key="1">
    <citation type="journal article" date="2013" name="Genome Biol. Evol.">
        <title>Genomes of Stigonematalean cyanobacteria (subsection V) and the evolution of oxygenic photosynthesis from prokaryotes to plastids.</title>
        <authorList>
            <person name="Dagan T."/>
            <person name="Roettger M."/>
            <person name="Stucken K."/>
            <person name="Landan G."/>
            <person name="Koch R."/>
            <person name="Major P."/>
            <person name="Gould S.B."/>
            <person name="Goremykin V.V."/>
            <person name="Rippka R."/>
            <person name="Tandeau de Marsac N."/>
            <person name="Gugger M."/>
            <person name="Lockhart P.J."/>
            <person name="Allen J.F."/>
            <person name="Brune I."/>
            <person name="Maus I."/>
            <person name="Puhler A."/>
            <person name="Martin W.F."/>
        </authorList>
    </citation>
    <scope>NUCLEOTIDE SEQUENCE [LARGE SCALE GENOMIC DNA]</scope>
    <source>
        <strain evidence="17 18">PCC 7110</strain>
    </source>
</reference>
<evidence type="ECO:0000256" key="5">
    <source>
        <dbReference type="ARBA" id="ARBA00022553"/>
    </source>
</evidence>
<dbReference type="InterPro" id="IPR036097">
    <property type="entry name" value="HisK_dim/P_sf"/>
</dbReference>
<dbReference type="STRING" id="128403.WA1_46685"/>
<dbReference type="GO" id="GO:0005886">
    <property type="term" value="C:plasma membrane"/>
    <property type="evidence" value="ECO:0007669"/>
    <property type="project" value="UniProtKB-SubCell"/>
</dbReference>
<evidence type="ECO:0000256" key="1">
    <source>
        <dbReference type="ARBA" id="ARBA00000085"/>
    </source>
</evidence>
<dbReference type="OrthoDB" id="9763461at2"/>
<dbReference type="PROSITE" id="PS50109">
    <property type="entry name" value="HIS_KIN"/>
    <property type="match status" value="1"/>
</dbReference>
<evidence type="ECO:0000313" key="18">
    <source>
        <dbReference type="Proteomes" id="UP000076925"/>
    </source>
</evidence>
<keyword evidence="10" id="KW-0067">ATP-binding</keyword>
<proteinExistence type="predicted"/>
<dbReference type="EMBL" id="ANNX02000047">
    <property type="protein sequence ID" value="KYC37123.1"/>
    <property type="molecule type" value="Genomic_DNA"/>
</dbReference>
<dbReference type="PANTHER" id="PTHR45528:SF1">
    <property type="entry name" value="SENSOR HISTIDINE KINASE CPXA"/>
    <property type="match status" value="1"/>
</dbReference>
<evidence type="ECO:0000259" key="16">
    <source>
        <dbReference type="PROSITE" id="PS50885"/>
    </source>
</evidence>
<dbReference type="GO" id="GO:0005524">
    <property type="term" value="F:ATP binding"/>
    <property type="evidence" value="ECO:0007669"/>
    <property type="project" value="UniProtKB-KW"/>
</dbReference>
<evidence type="ECO:0000256" key="9">
    <source>
        <dbReference type="ARBA" id="ARBA00022777"/>
    </source>
</evidence>
<dbReference type="PRINTS" id="PR00344">
    <property type="entry name" value="BCTRLSENSOR"/>
</dbReference>
<dbReference type="RefSeq" id="WP_017744938.1">
    <property type="nucleotide sequence ID" value="NZ_KQ976354.1"/>
</dbReference>
<keyword evidence="11 14" id="KW-1133">Transmembrane helix</keyword>
<dbReference type="Gene3D" id="3.30.565.10">
    <property type="entry name" value="Histidine kinase-like ATPase, C-terminal domain"/>
    <property type="match status" value="1"/>
</dbReference>
<protein>
    <recommendedName>
        <fullName evidence="3">histidine kinase</fullName>
        <ecNumber evidence="3">2.7.13.3</ecNumber>
    </recommendedName>
</protein>
<evidence type="ECO:0000259" key="15">
    <source>
        <dbReference type="PROSITE" id="PS50109"/>
    </source>
</evidence>
<dbReference type="InterPro" id="IPR003661">
    <property type="entry name" value="HisK_dim/P_dom"/>
</dbReference>
<evidence type="ECO:0000256" key="7">
    <source>
        <dbReference type="ARBA" id="ARBA00022692"/>
    </source>
</evidence>
<dbReference type="SUPFAM" id="SSF158472">
    <property type="entry name" value="HAMP domain-like"/>
    <property type="match status" value="1"/>
</dbReference>
<dbReference type="EC" id="2.7.13.3" evidence="3"/>
<dbReference type="PANTHER" id="PTHR45528">
    <property type="entry name" value="SENSOR HISTIDINE KINASE CPXA"/>
    <property type="match status" value="1"/>
</dbReference>
<dbReference type="PROSITE" id="PS50885">
    <property type="entry name" value="HAMP"/>
    <property type="match status" value="1"/>
</dbReference>
<comment type="subcellular location">
    <subcellularLocation>
        <location evidence="2">Cell membrane</location>
        <topology evidence="2">Multi-pass membrane protein</topology>
    </subcellularLocation>
</comment>
<dbReference type="SUPFAM" id="SSF47384">
    <property type="entry name" value="Homodimeric domain of signal transducing histidine kinase"/>
    <property type="match status" value="1"/>
</dbReference>
<dbReference type="Pfam" id="PF02518">
    <property type="entry name" value="HATPase_c"/>
    <property type="match status" value="1"/>
</dbReference>
<comment type="caution">
    <text evidence="17">The sequence shown here is derived from an EMBL/GenBank/DDBJ whole genome shotgun (WGS) entry which is preliminary data.</text>
</comment>
<dbReference type="Gene3D" id="1.10.287.130">
    <property type="match status" value="1"/>
</dbReference>
<dbReference type="AlphaFoldDB" id="A0A139WXI7"/>
<evidence type="ECO:0000256" key="8">
    <source>
        <dbReference type="ARBA" id="ARBA00022741"/>
    </source>
</evidence>
<sequence>MKLLQSVSTRLTLTLLSVTLGSFVAFSFTLDTALKQFFVQDAQASLKQQANALATQAQINQNNFSIVNQLAGLTSQQGKVQVVVFYNTTEVRIISQGVQDSRPVKIPSDLVLKTLAGVAQRGSLQVEGDSHYPWWLYSTTPIRDVTSNQVVGAVYVAMPLRRPRQFAQQVKGLVMGMAIVAVTVAVTAGLLLSRTLTNPLQVLHRQARQLEAGDYTARSALKGNDELAQLSRLLDQMTHKLMQTLMALQAQETARRELVANVSHDLRTPLTSLRLGLEAVIDGMVTGDKALNYLKRSCRETDYLSHLVERLLLLSKVDAGQLQIQPQAVSVVAIAQECIFRMQPSAMQADLKLELCVTSPVPTIWVDPELTGQVILSLLDNAIKYAPNSQVVHLNVLAPVEIEQHQYVPLQVQDYGQGITPELLKRVTERFYRGDNARPRGGFGLGLAIAHQVCQLQACPLKIESEEGQGTVVTLLLPVVE</sequence>
<dbReference type="InterPro" id="IPR004358">
    <property type="entry name" value="Sig_transdc_His_kin-like_C"/>
</dbReference>
<evidence type="ECO:0000256" key="12">
    <source>
        <dbReference type="ARBA" id="ARBA00023012"/>
    </source>
</evidence>
<evidence type="ECO:0000256" key="6">
    <source>
        <dbReference type="ARBA" id="ARBA00022679"/>
    </source>
</evidence>
<dbReference type="Proteomes" id="UP000076925">
    <property type="component" value="Unassembled WGS sequence"/>
</dbReference>
<evidence type="ECO:0000313" key="17">
    <source>
        <dbReference type="EMBL" id="KYC37123.1"/>
    </source>
</evidence>
<evidence type="ECO:0000256" key="2">
    <source>
        <dbReference type="ARBA" id="ARBA00004651"/>
    </source>
</evidence>
<evidence type="ECO:0000256" key="13">
    <source>
        <dbReference type="ARBA" id="ARBA00023136"/>
    </source>
</evidence>
<dbReference type="InterPro" id="IPR003660">
    <property type="entry name" value="HAMP_dom"/>
</dbReference>
<name>A0A139WXI7_9CYAN</name>
<keyword evidence="8" id="KW-0547">Nucleotide-binding</keyword>
<dbReference type="SMART" id="SM00387">
    <property type="entry name" value="HATPase_c"/>
    <property type="match status" value="1"/>
</dbReference>
<dbReference type="CDD" id="cd06225">
    <property type="entry name" value="HAMP"/>
    <property type="match status" value="1"/>
</dbReference>
<feature type="domain" description="HAMP" evidence="16">
    <location>
        <begin position="194"/>
        <end position="246"/>
    </location>
</feature>
<dbReference type="InterPro" id="IPR036890">
    <property type="entry name" value="HATPase_C_sf"/>
</dbReference>
<feature type="domain" description="Histidine kinase" evidence="15">
    <location>
        <begin position="261"/>
        <end position="481"/>
    </location>
</feature>
<keyword evidence="18" id="KW-1185">Reference proteome</keyword>
<organism evidence="17 18">
    <name type="scientific">Scytonema hofmannii PCC 7110</name>
    <dbReference type="NCBI Taxonomy" id="128403"/>
    <lineage>
        <taxon>Bacteria</taxon>
        <taxon>Bacillati</taxon>
        <taxon>Cyanobacteriota</taxon>
        <taxon>Cyanophyceae</taxon>
        <taxon>Nostocales</taxon>
        <taxon>Scytonemataceae</taxon>
        <taxon>Scytonema</taxon>
    </lineage>
</organism>
<keyword evidence="7 14" id="KW-0812">Transmembrane</keyword>
<dbReference type="InterPro" id="IPR003594">
    <property type="entry name" value="HATPase_dom"/>
</dbReference>
<dbReference type="SMART" id="SM00388">
    <property type="entry name" value="HisKA"/>
    <property type="match status" value="1"/>
</dbReference>
<dbReference type="Gene3D" id="6.10.340.10">
    <property type="match status" value="1"/>
</dbReference>
<comment type="catalytic activity">
    <reaction evidence="1">
        <text>ATP + protein L-histidine = ADP + protein N-phospho-L-histidine.</text>
        <dbReference type="EC" id="2.7.13.3"/>
    </reaction>
</comment>
<accession>A0A139WXI7</accession>
<dbReference type="InterPro" id="IPR005467">
    <property type="entry name" value="His_kinase_dom"/>
</dbReference>
<gene>
    <name evidence="17" type="ORF">WA1_46685</name>
</gene>
<dbReference type="GO" id="GO:0000155">
    <property type="term" value="F:phosphorelay sensor kinase activity"/>
    <property type="evidence" value="ECO:0007669"/>
    <property type="project" value="InterPro"/>
</dbReference>
<keyword evidence="5" id="KW-0597">Phosphoprotein</keyword>
<keyword evidence="9 17" id="KW-0418">Kinase</keyword>
<evidence type="ECO:0000256" key="4">
    <source>
        <dbReference type="ARBA" id="ARBA00022475"/>
    </source>
</evidence>
<dbReference type="CDD" id="cd00075">
    <property type="entry name" value="HATPase"/>
    <property type="match status" value="1"/>
</dbReference>
<evidence type="ECO:0000256" key="10">
    <source>
        <dbReference type="ARBA" id="ARBA00022840"/>
    </source>
</evidence>
<evidence type="ECO:0000256" key="14">
    <source>
        <dbReference type="SAM" id="Phobius"/>
    </source>
</evidence>
<dbReference type="Pfam" id="PF00512">
    <property type="entry name" value="HisKA"/>
    <property type="match status" value="1"/>
</dbReference>
<dbReference type="InterPro" id="IPR050398">
    <property type="entry name" value="HssS/ArlS-like"/>
</dbReference>
<keyword evidence="6" id="KW-0808">Transferase</keyword>
<keyword evidence="4" id="KW-1003">Cell membrane</keyword>
<evidence type="ECO:0000256" key="11">
    <source>
        <dbReference type="ARBA" id="ARBA00022989"/>
    </source>
</evidence>
<keyword evidence="13 14" id="KW-0472">Membrane</keyword>
<dbReference type="CDD" id="cd00082">
    <property type="entry name" value="HisKA"/>
    <property type="match status" value="1"/>
</dbReference>
<feature type="transmembrane region" description="Helical" evidence="14">
    <location>
        <begin position="172"/>
        <end position="192"/>
    </location>
</feature>
<dbReference type="SUPFAM" id="SSF55874">
    <property type="entry name" value="ATPase domain of HSP90 chaperone/DNA topoisomerase II/histidine kinase"/>
    <property type="match status" value="1"/>
</dbReference>
<dbReference type="Pfam" id="PF00672">
    <property type="entry name" value="HAMP"/>
    <property type="match status" value="1"/>
</dbReference>
<keyword evidence="12" id="KW-0902">Two-component regulatory system</keyword>
<dbReference type="SMART" id="SM00304">
    <property type="entry name" value="HAMP"/>
    <property type="match status" value="1"/>
</dbReference>